<evidence type="ECO:0000256" key="1">
    <source>
        <dbReference type="SAM" id="MobiDB-lite"/>
    </source>
</evidence>
<reference evidence="2" key="2">
    <citation type="journal article" date="2024" name="Plant">
        <title>Genomic evolution and insights into agronomic trait innovations of Sesamum species.</title>
        <authorList>
            <person name="Miao H."/>
            <person name="Wang L."/>
            <person name="Qu L."/>
            <person name="Liu H."/>
            <person name="Sun Y."/>
            <person name="Le M."/>
            <person name="Wang Q."/>
            <person name="Wei S."/>
            <person name="Zheng Y."/>
            <person name="Lin W."/>
            <person name="Duan Y."/>
            <person name="Cao H."/>
            <person name="Xiong S."/>
            <person name="Wang X."/>
            <person name="Wei L."/>
            <person name="Li C."/>
            <person name="Ma Q."/>
            <person name="Ju M."/>
            <person name="Zhao R."/>
            <person name="Li G."/>
            <person name="Mu C."/>
            <person name="Tian Q."/>
            <person name="Mei H."/>
            <person name="Zhang T."/>
            <person name="Gao T."/>
            <person name="Zhang H."/>
        </authorList>
    </citation>
    <scope>NUCLEOTIDE SEQUENCE</scope>
    <source>
        <strain evidence="2">G01</strain>
    </source>
</reference>
<organism evidence="2">
    <name type="scientific">Sesamum angustifolium</name>
    <dbReference type="NCBI Taxonomy" id="2727405"/>
    <lineage>
        <taxon>Eukaryota</taxon>
        <taxon>Viridiplantae</taxon>
        <taxon>Streptophyta</taxon>
        <taxon>Embryophyta</taxon>
        <taxon>Tracheophyta</taxon>
        <taxon>Spermatophyta</taxon>
        <taxon>Magnoliopsida</taxon>
        <taxon>eudicotyledons</taxon>
        <taxon>Gunneridae</taxon>
        <taxon>Pentapetalae</taxon>
        <taxon>asterids</taxon>
        <taxon>lamiids</taxon>
        <taxon>Lamiales</taxon>
        <taxon>Pedaliaceae</taxon>
        <taxon>Sesamum</taxon>
    </lineage>
</organism>
<gene>
    <name evidence="2" type="ORF">Sangu_0053800</name>
</gene>
<protein>
    <submittedName>
        <fullName evidence="2">Uncharacterized protein</fullName>
    </submittedName>
</protein>
<sequence length="149" mass="16560">MQIVRKSSAQLEAASAVTWPRIARASPFPVPRFGRSPFARGVPSSYRARMPIKPGARSFQWKREAQPTEALGQASSSIVPPPPNRSLTYVRPEPKTEAKTNESSSTFFSGVQGNFEQRGGSLHHDKLHTHIIQFYFVWMGASAKLGKHK</sequence>
<feature type="region of interest" description="Disordered" evidence="1">
    <location>
        <begin position="57"/>
        <end position="106"/>
    </location>
</feature>
<evidence type="ECO:0000313" key="2">
    <source>
        <dbReference type="EMBL" id="KAL0379895.1"/>
    </source>
</evidence>
<name>A0AAW2RHZ7_9LAMI</name>
<reference evidence="2" key="1">
    <citation type="submission" date="2020-06" db="EMBL/GenBank/DDBJ databases">
        <authorList>
            <person name="Li T."/>
            <person name="Hu X."/>
            <person name="Zhang T."/>
            <person name="Song X."/>
            <person name="Zhang H."/>
            <person name="Dai N."/>
            <person name="Sheng W."/>
            <person name="Hou X."/>
            <person name="Wei L."/>
        </authorList>
    </citation>
    <scope>NUCLEOTIDE SEQUENCE</scope>
    <source>
        <strain evidence="2">G01</strain>
        <tissue evidence="2">Leaf</tissue>
    </source>
</reference>
<proteinExistence type="predicted"/>
<accession>A0AAW2RHZ7</accession>
<dbReference type="EMBL" id="JACGWK010000001">
    <property type="protein sequence ID" value="KAL0379895.1"/>
    <property type="molecule type" value="Genomic_DNA"/>
</dbReference>
<comment type="caution">
    <text evidence="2">The sequence shown here is derived from an EMBL/GenBank/DDBJ whole genome shotgun (WGS) entry which is preliminary data.</text>
</comment>
<dbReference type="AlphaFoldDB" id="A0AAW2RHZ7"/>